<protein>
    <recommendedName>
        <fullName evidence="7 8">Peptide chain release factor 3</fullName>
        <shortName evidence="8">RF-3</shortName>
    </recommendedName>
</protein>
<evidence type="ECO:0000256" key="3">
    <source>
        <dbReference type="ARBA" id="ARBA00022490"/>
    </source>
</evidence>
<dbReference type="EMBL" id="CP002919">
    <property type="protein sequence ID" value="AFS52423.1"/>
    <property type="molecule type" value="Genomic_DNA"/>
</dbReference>
<evidence type="ECO:0000256" key="8">
    <source>
        <dbReference type="HAMAP-Rule" id="MF_00072"/>
    </source>
</evidence>
<dbReference type="Gene3D" id="3.40.50.300">
    <property type="entry name" value="P-loop containing nucleotide triphosphate hydrolases"/>
    <property type="match status" value="1"/>
</dbReference>
<feature type="binding site" evidence="8">
    <location>
        <begin position="32"/>
        <end position="39"/>
    </location>
    <ligand>
        <name>GTP</name>
        <dbReference type="ChEBI" id="CHEBI:37565"/>
    </ligand>
</feature>
<evidence type="ECO:0000259" key="9">
    <source>
        <dbReference type="PROSITE" id="PS51722"/>
    </source>
</evidence>
<comment type="similarity">
    <text evidence="2 8">Belongs to the TRAFAC class translation factor GTPase superfamily. Classic translation factor GTPase family. PrfC subfamily.</text>
</comment>
<sequence length="552" mass="62536">MMDTPDGDGGQSTVFRSLDEEIRRRRTFAIISHPDAGKTTLTEKLLLYGGAIHMAGSIKSRKATRYATSDWMEIERQRGISVTSSALQFEFDGFSINLLDTPGHKDFSEDTYRTLEAADSVIMLLDGAKGIEPQTLKLFEVARLRNLPIVTFINKVDRESLPPLTLLSEIEKNLSIRALPRNWPIGMGRTFRGVFDLVERKAHLYVAQDHGSARSEEEVTDISDSRFSSILSGIGIEDEFWEEVDLLDSDLGLWDQEAFRKGHITPVFFGSALNNFGVELFLKAFLRLSPSPGAHMSDTGPINPETPQFSGFIFKIQANMDPQHRDRFAFLRVCSGQFRKGMTAKNVNTGQEVRLSKTLQFMGQRREAVDVAYPGDIIGLHDPGIFHIGDTLTEKGDFVYEGIPHFSPEFFVRVQIEDPLKRKHLRKGLLQIAEEGAIQMFTLDPDGERDVLVGAVGQLQFEVLKFRLEHEYKVRAKLEPMNYDRVRWITGPLDLISNLSSTLDTLLVFDREKSPVALFRNEWALRYVVEKYPSLGFHGTSPRTFRKNGRSR</sequence>
<dbReference type="GO" id="GO:0005829">
    <property type="term" value="C:cytosol"/>
    <property type="evidence" value="ECO:0007669"/>
    <property type="project" value="TreeGrafter"/>
</dbReference>
<dbReference type="Pfam" id="PF16658">
    <property type="entry name" value="RF3_C"/>
    <property type="match status" value="1"/>
</dbReference>
<keyword evidence="3 8" id="KW-0963">Cytoplasm</keyword>
<gene>
    <name evidence="8" type="primary">prfC</name>
    <name evidence="10" type="ordered locus">LFML04_0177</name>
</gene>
<organism evidence="10 11">
    <name type="scientific">Leptospirillum ferriphilum (strain ML-04)</name>
    <dbReference type="NCBI Taxonomy" id="1048260"/>
    <lineage>
        <taxon>Bacteria</taxon>
        <taxon>Pseudomonadati</taxon>
        <taxon>Nitrospirota</taxon>
        <taxon>Nitrospiria</taxon>
        <taxon>Nitrospirales</taxon>
        <taxon>Nitrospiraceae</taxon>
        <taxon>Leptospirillum</taxon>
    </lineage>
</organism>
<name>J9Z933_LEPFM</name>
<keyword evidence="6 8" id="KW-0342">GTP-binding</keyword>
<evidence type="ECO:0000256" key="2">
    <source>
        <dbReference type="ARBA" id="ARBA00009978"/>
    </source>
</evidence>
<evidence type="ECO:0000256" key="5">
    <source>
        <dbReference type="ARBA" id="ARBA00022917"/>
    </source>
</evidence>
<keyword evidence="5 8" id="KW-0648">Protein biosynthesis</keyword>
<dbReference type="GO" id="GO:0006449">
    <property type="term" value="P:regulation of translational termination"/>
    <property type="evidence" value="ECO:0007669"/>
    <property type="project" value="UniProtKB-UniRule"/>
</dbReference>
<dbReference type="NCBIfam" id="TIGR00503">
    <property type="entry name" value="prfC"/>
    <property type="match status" value="1"/>
</dbReference>
<dbReference type="InterPro" id="IPR032090">
    <property type="entry name" value="RF3_C"/>
</dbReference>
<proteinExistence type="inferred from homology"/>
<dbReference type="PANTHER" id="PTHR43556">
    <property type="entry name" value="PEPTIDE CHAIN RELEASE FACTOR RF3"/>
    <property type="match status" value="1"/>
</dbReference>
<dbReference type="InterPro" id="IPR038467">
    <property type="entry name" value="RF3_dom_3_sf"/>
</dbReference>
<dbReference type="SUPFAM" id="SSF50447">
    <property type="entry name" value="Translation proteins"/>
    <property type="match status" value="1"/>
</dbReference>
<dbReference type="InterPro" id="IPR053905">
    <property type="entry name" value="EF-G-like_DII"/>
</dbReference>
<dbReference type="InterPro" id="IPR009000">
    <property type="entry name" value="Transl_B-barrel_sf"/>
</dbReference>
<dbReference type="GO" id="GO:0016149">
    <property type="term" value="F:translation release factor activity, codon specific"/>
    <property type="evidence" value="ECO:0007669"/>
    <property type="project" value="UniProtKB-UniRule"/>
</dbReference>
<dbReference type="InterPro" id="IPR005225">
    <property type="entry name" value="Small_GTP-bd"/>
</dbReference>
<dbReference type="Gene3D" id="3.30.70.3280">
    <property type="entry name" value="Peptide chain release factor 3, domain III"/>
    <property type="match status" value="1"/>
</dbReference>
<evidence type="ECO:0000256" key="4">
    <source>
        <dbReference type="ARBA" id="ARBA00022741"/>
    </source>
</evidence>
<dbReference type="GO" id="GO:0003924">
    <property type="term" value="F:GTPase activity"/>
    <property type="evidence" value="ECO:0007669"/>
    <property type="project" value="InterPro"/>
</dbReference>
<evidence type="ECO:0000256" key="7">
    <source>
        <dbReference type="ARBA" id="ARBA00073639"/>
    </source>
</evidence>
<feature type="binding site" evidence="8">
    <location>
        <begin position="154"/>
        <end position="157"/>
    </location>
    <ligand>
        <name>GTP</name>
        <dbReference type="ChEBI" id="CHEBI:37565"/>
    </ligand>
</feature>
<dbReference type="HOGENOM" id="CLU_002794_2_1_0"/>
<dbReference type="FunFam" id="3.30.70.3280:FF:000001">
    <property type="entry name" value="Peptide chain release factor 3"/>
    <property type="match status" value="1"/>
</dbReference>
<dbReference type="Pfam" id="PF22042">
    <property type="entry name" value="EF-G_D2"/>
    <property type="match status" value="1"/>
</dbReference>
<evidence type="ECO:0000313" key="10">
    <source>
        <dbReference type="EMBL" id="AFS52423.1"/>
    </source>
</evidence>
<dbReference type="CDD" id="cd04169">
    <property type="entry name" value="RF3"/>
    <property type="match status" value="1"/>
</dbReference>
<dbReference type="InterPro" id="IPR000795">
    <property type="entry name" value="T_Tr_GTP-bd_dom"/>
</dbReference>
<dbReference type="PATRIC" id="fig|1048260.3.peg.183"/>
<dbReference type="InterPro" id="IPR027417">
    <property type="entry name" value="P-loop_NTPase"/>
</dbReference>
<dbReference type="InterPro" id="IPR004548">
    <property type="entry name" value="PrfC"/>
</dbReference>
<accession>J9Z933</accession>
<evidence type="ECO:0000256" key="1">
    <source>
        <dbReference type="ARBA" id="ARBA00004496"/>
    </source>
</evidence>
<dbReference type="InterPro" id="IPR031157">
    <property type="entry name" value="G_TR_CS"/>
</dbReference>
<reference evidence="10 11" key="1">
    <citation type="journal article" date="2011" name="J. Microbiol.">
        <title>Complete genome of Leptospirillum ferriphilum ML-04 provides insight into its physiology and environmental adaptation.</title>
        <authorList>
            <person name="Mi S."/>
            <person name="Song J."/>
            <person name="Lin J."/>
            <person name="Che Y."/>
            <person name="Zheng H."/>
            <person name="Lin J."/>
        </authorList>
    </citation>
    <scope>NUCLEOTIDE SEQUENCE [LARGE SCALE GENOMIC DNA]</scope>
    <source>
        <strain evidence="10 11">ML-04</strain>
    </source>
</reference>
<dbReference type="InterPro" id="IPR041732">
    <property type="entry name" value="RF3_GTP-bd"/>
</dbReference>
<evidence type="ECO:0000313" key="11">
    <source>
        <dbReference type="Proteomes" id="UP000006177"/>
    </source>
</evidence>
<dbReference type="SUPFAM" id="SSF54980">
    <property type="entry name" value="EF-G C-terminal domain-like"/>
    <property type="match status" value="1"/>
</dbReference>
<comment type="function">
    <text evidence="8">Increases the formation of ribosomal termination complexes and stimulates activities of RF-1 and RF-2. It binds guanine nucleotides and has strong preference for UGA stop codons. It may interact directly with the ribosome. The stimulation of RF-1 and RF-2 is significantly reduced by GTP and GDP, but not by GMP.</text>
</comment>
<dbReference type="NCBIfam" id="NF001964">
    <property type="entry name" value="PRK00741.1"/>
    <property type="match status" value="1"/>
</dbReference>
<dbReference type="Gene3D" id="2.40.30.10">
    <property type="entry name" value="Translation factors"/>
    <property type="match status" value="1"/>
</dbReference>
<evidence type="ECO:0000256" key="6">
    <source>
        <dbReference type="ARBA" id="ARBA00023134"/>
    </source>
</evidence>
<dbReference type="Proteomes" id="UP000006177">
    <property type="component" value="Chromosome"/>
</dbReference>
<dbReference type="PROSITE" id="PS51722">
    <property type="entry name" value="G_TR_2"/>
    <property type="match status" value="1"/>
</dbReference>
<dbReference type="STRING" id="1048260.LFML04_0177"/>
<dbReference type="GO" id="GO:0016150">
    <property type="term" value="F:translation release factor activity, codon nonspecific"/>
    <property type="evidence" value="ECO:0007669"/>
    <property type="project" value="TreeGrafter"/>
</dbReference>
<keyword evidence="4 8" id="KW-0547">Nucleotide-binding</keyword>
<dbReference type="HAMAP" id="MF_00072">
    <property type="entry name" value="Rel_fac_3"/>
    <property type="match status" value="1"/>
</dbReference>
<dbReference type="AlphaFoldDB" id="J9Z933"/>
<dbReference type="NCBIfam" id="TIGR00231">
    <property type="entry name" value="small_GTP"/>
    <property type="match status" value="1"/>
</dbReference>
<dbReference type="InterPro" id="IPR035647">
    <property type="entry name" value="EFG_III/V"/>
</dbReference>
<dbReference type="KEGG" id="lfi:LFML04_0177"/>
<dbReference type="SUPFAM" id="SSF52540">
    <property type="entry name" value="P-loop containing nucleoside triphosphate hydrolases"/>
    <property type="match status" value="1"/>
</dbReference>
<comment type="subcellular location">
    <subcellularLocation>
        <location evidence="1 8">Cytoplasm</location>
    </subcellularLocation>
</comment>
<dbReference type="PROSITE" id="PS00301">
    <property type="entry name" value="G_TR_1"/>
    <property type="match status" value="1"/>
</dbReference>
<dbReference type="PRINTS" id="PR00315">
    <property type="entry name" value="ELONGATNFCT"/>
</dbReference>
<dbReference type="GO" id="GO:0005525">
    <property type="term" value="F:GTP binding"/>
    <property type="evidence" value="ECO:0007669"/>
    <property type="project" value="UniProtKB-UniRule"/>
</dbReference>
<feature type="domain" description="Tr-type G" evidence="9">
    <location>
        <begin position="23"/>
        <end position="293"/>
    </location>
</feature>
<dbReference type="FunFam" id="3.40.50.300:FF:000542">
    <property type="entry name" value="Peptide chain release factor 3"/>
    <property type="match status" value="1"/>
</dbReference>
<dbReference type="PANTHER" id="PTHR43556:SF2">
    <property type="entry name" value="PEPTIDE CHAIN RELEASE FACTOR RF3"/>
    <property type="match status" value="1"/>
</dbReference>
<dbReference type="Pfam" id="PF00009">
    <property type="entry name" value="GTP_EFTU"/>
    <property type="match status" value="1"/>
</dbReference>
<feature type="binding site" evidence="8">
    <location>
        <begin position="100"/>
        <end position="104"/>
    </location>
    <ligand>
        <name>GTP</name>
        <dbReference type="ChEBI" id="CHEBI:37565"/>
    </ligand>
</feature>